<dbReference type="PANTHER" id="PTHR34822:SF1">
    <property type="entry name" value="GRPB FAMILY PROTEIN"/>
    <property type="match status" value="1"/>
</dbReference>
<dbReference type="SUPFAM" id="SSF81301">
    <property type="entry name" value="Nucleotidyltransferase"/>
    <property type="match status" value="1"/>
</dbReference>
<dbReference type="PANTHER" id="PTHR34822">
    <property type="entry name" value="GRPB DOMAIN PROTEIN (AFU_ORTHOLOGUE AFUA_1G01530)"/>
    <property type="match status" value="1"/>
</dbReference>
<name>A0A3A9AS49_9FIRM</name>
<dbReference type="RefSeq" id="WP_120466045.1">
    <property type="nucleotide sequence ID" value="NZ_RAYQ01000001.1"/>
</dbReference>
<gene>
    <name evidence="1" type="ORF">D7V94_01405</name>
</gene>
<comment type="caution">
    <text evidence="1">The sequence shown here is derived from an EMBL/GenBank/DDBJ whole genome shotgun (WGS) entry which is preliminary data.</text>
</comment>
<evidence type="ECO:0000313" key="2">
    <source>
        <dbReference type="Proteomes" id="UP000280696"/>
    </source>
</evidence>
<reference evidence="1 2" key="1">
    <citation type="submission" date="2018-09" db="EMBL/GenBank/DDBJ databases">
        <title>Murine metabolic-syndrome-specific gut microbial biobank.</title>
        <authorList>
            <person name="Liu C."/>
        </authorList>
    </citation>
    <scope>NUCLEOTIDE SEQUENCE [LARGE SCALE GENOMIC DNA]</scope>
    <source>
        <strain evidence="1 2">0.1xD8-82</strain>
    </source>
</reference>
<evidence type="ECO:0000313" key="1">
    <source>
        <dbReference type="EMBL" id="RKI94238.1"/>
    </source>
</evidence>
<dbReference type="Gene3D" id="3.30.460.10">
    <property type="entry name" value="Beta Polymerase, domain 2"/>
    <property type="match status" value="1"/>
</dbReference>
<organism evidence="1 2">
    <name type="scientific">Parablautia intestinalis</name>
    <dbReference type="NCBI Taxonomy" id="2320100"/>
    <lineage>
        <taxon>Bacteria</taxon>
        <taxon>Bacillati</taxon>
        <taxon>Bacillota</taxon>
        <taxon>Clostridia</taxon>
        <taxon>Lachnospirales</taxon>
        <taxon>Lachnospiraceae</taxon>
        <taxon>Parablautia</taxon>
    </lineage>
</organism>
<keyword evidence="2" id="KW-1185">Reference proteome</keyword>
<dbReference type="InterPro" id="IPR007344">
    <property type="entry name" value="GrpB/CoaE"/>
</dbReference>
<accession>A0A3A9AS49</accession>
<dbReference type="Proteomes" id="UP000280696">
    <property type="component" value="Unassembled WGS sequence"/>
</dbReference>
<dbReference type="Pfam" id="PF04229">
    <property type="entry name" value="GrpB"/>
    <property type="match status" value="1"/>
</dbReference>
<dbReference type="InterPro" id="IPR043519">
    <property type="entry name" value="NT_sf"/>
</dbReference>
<protein>
    <submittedName>
        <fullName evidence="1">GrpB family protein</fullName>
    </submittedName>
</protein>
<dbReference type="EMBL" id="RAYQ01000001">
    <property type="protein sequence ID" value="RKI94238.1"/>
    <property type="molecule type" value="Genomic_DNA"/>
</dbReference>
<proteinExistence type="predicted"/>
<dbReference type="AlphaFoldDB" id="A0A3A9AS49"/>
<sequence>MIGLKRGSVELSSHQKEWDKNAKNVILELKQLFGNAAVDIQHVGSTAIASIYAKPIIDIVIGLRDLNDISPYMQLLKEHGFIFRGEDVAGQMLFVMGDFAKDTRTHHIHAVKWDGTEWKNYINFRDYLNCHPDKAMIYEACKKKLALQFPDDRKSYTEGKQECIECLLKEADVWKSTLF</sequence>
<dbReference type="OrthoDB" id="9799092at2"/>